<dbReference type="EnsemblMetazoa" id="BGLB030036-RA">
    <property type="protein sequence ID" value="BGLB030036-PA"/>
    <property type="gene ID" value="BGLB030036"/>
</dbReference>
<dbReference type="PANTHER" id="PTHR24243">
    <property type="entry name" value="G-PROTEIN COUPLED RECEPTOR"/>
    <property type="match status" value="1"/>
</dbReference>
<gene>
    <name evidence="11" type="primary">106058819</name>
</gene>
<evidence type="ECO:0000256" key="5">
    <source>
        <dbReference type="ARBA" id="ARBA00023136"/>
    </source>
</evidence>
<evidence type="ECO:0000256" key="8">
    <source>
        <dbReference type="RuleBase" id="RU000688"/>
    </source>
</evidence>
<feature type="domain" description="G-protein coupled receptors family 1 profile" evidence="10">
    <location>
        <begin position="86"/>
        <end position="262"/>
    </location>
</feature>
<dbReference type="GO" id="GO:0005886">
    <property type="term" value="C:plasma membrane"/>
    <property type="evidence" value="ECO:0007669"/>
    <property type="project" value="TreeGrafter"/>
</dbReference>
<dbReference type="KEGG" id="bgt:106058819"/>
<keyword evidence="3 9" id="KW-1133">Transmembrane helix</keyword>
<evidence type="ECO:0000256" key="2">
    <source>
        <dbReference type="ARBA" id="ARBA00022692"/>
    </source>
</evidence>
<dbReference type="VEuPathDB" id="VectorBase:BGLB030036"/>
<dbReference type="PRINTS" id="PR00237">
    <property type="entry name" value="GPCRRHODOPSN"/>
</dbReference>
<evidence type="ECO:0000256" key="3">
    <source>
        <dbReference type="ARBA" id="ARBA00022989"/>
    </source>
</evidence>
<proteinExistence type="inferred from homology"/>
<accession>A0A2C9LDQ7</accession>
<organism evidence="11 12">
    <name type="scientific">Biomphalaria glabrata</name>
    <name type="common">Bloodfluke planorb</name>
    <name type="synonym">Freshwater snail</name>
    <dbReference type="NCBI Taxonomy" id="6526"/>
    <lineage>
        <taxon>Eukaryota</taxon>
        <taxon>Metazoa</taxon>
        <taxon>Spiralia</taxon>
        <taxon>Lophotrochozoa</taxon>
        <taxon>Mollusca</taxon>
        <taxon>Gastropoda</taxon>
        <taxon>Heterobranchia</taxon>
        <taxon>Euthyneura</taxon>
        <taxon>Panpulmonata</taxon>
        <taxon>Hygrophila</taxon>
        <taxon>Lymnaeoidea</taxon>
        <taxon>Planorbidae</taxon>
        <taxon>Biomphalaria</taxon>
    </lineage>
</organism>
<dbReference type="Pfam" id="PF00001">
    <property type="entry name" value="7tm_1"/>
    <property type="match status" value="1"/>
</dbReference>
<dbReference type="InterPro" id="IPR017452">
    <property type="entry name" value="GPCR_Rhodpsn_7TM"/>
</dbReference>
<comment type="similarity">
    <text evidence="8">Belongs to the G-protein coupled receptor 1 family.</text>
</comment>
<dbReference type="STRING" id="6526.A0A2C9LDQ7"/>
<dbReference type="Gene3D" id="1.20.1070.10">
    <property type="entry name" value="Rhodopsin 7-helix transmembrane proteins"/>
    <property type="match status" value="1"/>
</dbReference>
<dbReference type="SUPFAM" id="SSF81321">
    <property type="entry name" value="Family A G protein-coupled receptor-like"/>
    <property type="match status" value="1"/>
</dbReference>
<keyword evidence="6 8" id="KW-0675">Receptor</keyword>
<protein>
    <recommendedName>
        <fullName evidence="10">G-protein coupled receptors family 1 profile domain-containing protein</fullName>
    </recommendedName>
</protein>
<evidence type="ECO:0000259" key="10">
    <source>
        <dbReference type="PROSITE" id="PS50262"/>
    </source>
</evidence>
<evidence type="ECO:0000256" key="6">
    <source>
        <dbReference type="ARBA" id="ARBA00023170"/>
    </source>
</evidence>
<dbReference type="Proteomes" id="UP000076420">
    <property type="component" value="Unassembled WGS sequence"/>
</dbReference>
<dbReference type="OrthoDB" id="2132067at2759"/>
<dbReference type="PROSITE" id="PS00237">
    <property type="entry name" value="G_PROTEIN_RECEP_F1_1"/>
    <property type="match status" value="1"/>
</dbReference>
<evidence type="ECO:0000313" key="11">
    <source>
        <dbReference type="EnsemblMetazoa" id="BGLB030036-PA"/>
    </source>
</evidence>
<evidence type="ECO:0000256" key="1">
    <source>
        <dbReference type="ARBA" id="ARBA00004141"/>
    </source>
</evidence>
<reference evidence="11" key="1">
    <citation type="submission" date="2020-05" db="UniProtKB">
        <authorList>
            <consortium name="EnsemblMetazoa"/>
        </authorList>
    </citation>
    <scope>IDENTIFICATION</scope>
    <source>
        <strain evidence="11">BB02</strain>
    </source>
</reference>
<dbReference type="GO" id="GO:0004930">
    <property type="term" value="F:G protein-coupled receptor activity"/>
    <property type="evidence" value="ECO:0007669"/>
    <property type="project" value="UniProtKB-KW"/>
</dbReference>
<dbReference type="PANTHER" id="PTHR24243:SF224">
    <property type="entry name" value="G-PROTEIN COUPLED RECEPTOR 19-RELATED"/>
    <property type="match status" value="1"/>
</dbReference>
<dbReference type="AlphaFoldDB" id="A0A2C9LDQ7"/>
<evidence type="ECO:0000256" key="7">
    <source>
        <dbReference type="ARBA" id="ARBA00023224"/>
    </source>
</evidence>
<feature type="transmembrane region" description="Helical" evidence="9">
    <location>
        <begin position="69"/>
        <end position="96"/>
    </location>
</feature>
<dbReference type="PROSITE" id="PS50262">
    <property type="entry name" value="G_PROTEIN_RECEP_F1_2"/>
    <property type="match status" value="1"/>
</dbReference>
<evidence type="ECO:0000256" key="9">
    <source>
        <dbReference type="SAM" id="Phobius"/>
    </source>
</evidence>
<sequence length="262" mass="28811">MTTAFNVTFQLLADSNAYNVEYPINTRVVANSDLRGYTTVNHTGAGFNIFAYSYDINELAKPWIREPQFIPLVVVYGLFFIVGITGNSLVIAVLCLGRAGNCVTFPCLVSMAWADVLFLMVCVPHSIVTYFISHWTLSTFLCKMSGFVENLSANATVLNLILISMERYFVIAHPLSSKTLCTSKTSRLALACTWVAAIFLACPAFVVMQPVTETTYSNQLQQPVTATTYSNQLQKPVTATTCSNQLQQPVTATSYSNQAFSP</sequence>
<evidence type="ECO:0000256" key="4">
    <source>
        <dbReference type="ARBA" id="ARBA00023040"/>
    </source>
</evidence>
<name>A0A2C9LDQ7_BIOGL</name>
<feature type="transmembrane region" description="Helical" evidence="9">
    <location>
        <begin position="188"/>
        <end position="208"/>
    </location>
</feature>
<keyword evidence="7 8" id="KW-0807">Transducer</keyword>
<keyword evidence="4 8" id="KW-0297">G-protein coupled receptor</keyword>
<keyword evidence="2 8" id="KW-0812">Transmembrane</keyword>
<dbReference type="VEuPathDB" id="VectorBase:BGLAX_050322"/>
<evidence type="ECO:0000313" key="12">
    <source>
        <dbReference type="Proteomes" id="UP000076420"/>
    </source>
</evidence>
<dbReference type="InterPro" id="IPR000276">
    <property type="entry name" value="GPCR_Rhodpsn"/>
</dbReference>
<comment type="subcellular location">
    <subcellularLocation>
        <location evidence="1">Membrane</location>
        <topology evidence="1">Multi-pass membrane protein</topology>
    </subcellularLocation>
</comment>
<keyword evidence="5 9" id="KW-0472">Membrane</keyword>
<feature type="transmembrane region" description="Helical" evidence="9">
    <location>
        <begin position="108"/>
        <end position="132"/>
    </location>
</feature>